<name>A0A5E4GBE5_PRUDU</name>
<proteinExistence type="predicted"/>
<dbReference type="EMBL" id="CABIKO010000496">
    <property type="protein sequence ID" value="VVA37011.1"/>
    <property type="molecule type" value="Genomic_DNA"/>
</dbReference>
<evidence type="ECO:0000313" key="1">
    <source>
        <dbReference type="EMBL" id="VVA37011.1"/>
    </source>
</evidence>
<gene>
    <name evidence="1" type="ORF">ALMOND_2B005644</name>
</gene>
<dbReference type="Proteomes" id="UP000327085">
    <property type="component" value="Chromosome 8"/>
</dbReference>
<dbReference type="Gramene" id="VVA37011">
    <property type="protein sequence ID" value="VVA37011"/>
    <property type="gene ID" value="Prudul26B005644"/>
</dbReference>
<sequence length="84" mass="8261">MSCDGGGAAAAELSVATTTVKMRRDGHGNVLVGGDGGGSGGGGEMVCGSIKQMFDSGFGLSKSELSLDWVEAAAALLLSLLEVV</sequence>
<accession>A0A5E4GBE5</accession>
<organism evidence="1 2">
    <name type="scientific">Prunus dulcis</name>
    <name type="common">Almond</name>
    <name type="synonym">Amygdalus dulcis</name>
    <dbReference type="NCBI Taxonomy" id="3755"/>
    <lineage>
        <taxon>Eukaryota</taxon>
        <taxon>Viridiplantae</taxon>
        <taxon>Streptophyta</taxon>
        <taxon>Embryophyta</taxon>
        <taxon>Tracheophyta</taxon>
        <taxon>Spermatophyta</taxon>
        <taxon>Magnoliopsida</taxon>
        <taxon>eudicotyledons</taxon>
        <taxon>Gunneridae</taxon>
        <taxon>Pentapetalae</taxon>
        <taxon>rosids</taxon>
        <taxon>fabids</taxon>
        <taxon>Rosales</taxon>
        <taxon>Rosaceae</taxon>
        <taxon>Amygdaloideae</taxon>
        <taxon>Amygdaleae</taxon>
        <taxon>Prunus</taxon>
    </lineage>
</organism>
<dbReference type="AlphaFoldDB" id="A0A5E4GBE5"/>
<reference evidence="2" key="1">
    <citation type="journal article" date="2020" name="Plant J.">
        <title>Transposons played a major role in the diversification between the closely related almond and peach genomes: results from the almond genome sequence.</title>
        <authorList>
            <person name="Alioto T."/>
            <person name="Alexiou K.G."/>
            <person name="Bardil A."/>
            <person name="Barteri F."/>
            <person name="Castanera R."/>
            <person name="Cruz F."/>
            <person name="Dhingra A."/>
            <person name="Duval H."/>
            <person name="Fernandez I Marti A."/>
            <person name="Frias L."/>
            <person name="Galan B."/>
            <person name="Garcia J.L."/>
            <person name="Howad W."/>
            <person name="Gomez-Garrido J."/>
            <person name="Gut M."/>
            <person name="Julca I."/>
            <person name="Morata J."/>
            <person name="Puigdomenech P."/>
            <person name="Ribeca P."/>
            <person name="Rubio Cabetas M.J."/>
            <person name="Vlasova A."/>
            <person name="Wirthensohn M."/>
            <person name="Garcia-Mas J."/>
            <person name="Gabaldon T."/>
            <person name="Casacuberta J.M."/>
            <person name="Arus P."/>
        </authorList>
    </citation>
    <scope>NUCLEOTIDE SEQUENCE [LARGE SCALE GENOMIC DNA]</scope>
    <source>
        <strain evidence="2">cv. Texas</strain>
    </source>
</reference>
<evidence type="ECO:0000313" key="2">
    <source>
        <dbReference type="Proteomes" id="UP000327085"/>
    </source>
</evidence>
<dbReference type="InParanoid" id="A0A5E4GBE5"/>
<protein>
    <submittedName>
        <fullName evidence="1">Uncharacterized protein</fullName>
    </submittedName>
</protein>